<evidence type="ECO:0000313" key="2">
    <source>
        <dbReference type="EMBL" id="WXB98455.1"/>
    </source>
</evidence>
<keyword evidence="3" id="KW-1185">Reference proteome</keyword>
<dbReference type="Proteomes" id="UP001377337">
    <property type="component" value="Chromosome"/>
</dbReference>
<evidence type="ECO:0000313" key="3">
    <source>
        <dbReference type="Proteomes" id="UP001377337"/>
    </source>
</evidence>
<dbReference type="EMBL" id="CP147407">
    <property type="protein sequence ID" value="WXB98455.1"/>
    <property type="molecule type" value="Genomic_DNA"/>
</dbReference>
<organism evidence="2 3">
    <name type="scientific">Metabacillus sediminis</name>
    <dbReference type="NCBI Taxonomy" id="3117746"/>
    <lineage>
        <taxon>Bacteria</taxon>
        <taxon>Bacillati</taxon>
        <taxon>Bacillota</taxon>
        <taxon>Bacilli</taxon>
        <taxon>Bacillales</taxon>
        <taxon>Bacillaceae</taxon>
        <taxon>Metabacillus</taxon>
    </lineage>
</organism>
<protein>
    <submittedName>
        <fullName evidence="2">Uncharacterized protein</fullName>
    </submittedName>
</protein>
<reference evidence="2 3" key="1">
    <citation type="submission" date="2024-02" db="EMBL/GenBank/DDBJ databases">
        <title>Seven novel Bacillus-like species.</title>
        <authorList>
            <person name="Liu G."/>
        </authorList>
    </citation>
    <scope>NUCLEOTIDE SEQUENCE [LARGE SCALE GENOMIC DNA]</scope>
    <source>
        <strain evidence="2 3">FJAT-52054</strain>
    </source>
</reference>
<gene>
    <name evidence="2" type="ORF">WCV65_08270</name>
</gene>
<proteinExistence type="predicted"/>
<feature type="region of interest" description="Disordered" evidence="1">
    <location>
        <begin position="68"/>
        <end position="112"/>
    </location>
</feature>
<evidence type="ECO:0000256" key="1">
    <source>
        <dbReference type="SAM" id="MobiDB-lite"/>
    </source>
</evidence>
<accession>A0ABZ2NLG5</accession>
<dbReference type="RefSeq" id="WP_338781506.1">
    <property type="nucleotide sequence ID" value="NZ_CP147407.1"/>
</dbReference>
<sequence>MKRADYQLKKFASRYSIVLISKKPAQLAFLFGMAGQEVNKGDMRVWCQASRGKECDARQECQAWIEKSAMPGKNARHGGEKSAMPGKNARHEGEKSGMPGMKGKECDARQKH</sequence>
<feature type="compositionally biased region" description="Basic and acidic residues" evidence="1">
    <location>
        <begin position="102"/>
        <end position="112"/>
    </location>
</feature>
<name>A0ABZ2NLG5_9BACI</name>